<reference evidence="3" key="2">
    <citation type="journal article" date="2020" name="Nat. Commun.">
        <title>Large-scale genome sequencing of mycorrhizal fungi provides insights into the early evolution of symbiotic traits.</title>
        <authorList>
            <person name="Miyauchi S."/>
            <person name="Kiss E."/>
            <person name="Kuo A."/>
            <person name="Drula E."/>
            <person name="Kohler A."/>
            <person name="Sanchez-Garcia M."/>
            <person name="Morin E."/>
            <person name="Andreopoulos B."/>
            <person name="Barry K.W."/>
            <person name="Bonito G."/>
            <person name="Buee M."/>
            <person name="Carver A."/>
            <person name="Chen C."/>
            <person name="Cichocki N."/>
            <person name="Clum A."/>
            <person name="Culley D."/>
            <person name="Crous P.W."/>
            <person name="Fauchery L."/>
            <person name="Girlanda M."/>
            <person name="Hayes R.D."/>
            <person name="Keri Z."/>
            <person name="LaButti K."/>
            <person name="Lipzen A."/>
            <person name="Lombard V."/>
            <person name="Magnuson J."/>
            <person name="Maillard F."/>
            <person name="Murat C."/>
            <person name="Nolan M."/>
            <person name="Ohm R.A."/>
            <person name="Pangilinan J."/>
            <person name="Pereira M.F."/>
            <person name="Perotto S."/>
            <person name="Peter M."/>
            <person name="Pfister S."/>
            <person name="Riley R."/>
            <person name="Sitrit Y."/>
            <person name="Stielow J.B."/>
            <person name="Szollosi G."/>
            <person name="Zifcakova L."/>
            <person name="Stursova M."/>
            <person name="Spatafora J.W."/>
            <person name="Tedersoo L."/>
            <person name="Vaario L.M."/>
            <person name="Yamada A."/>
            <person name="Yan M."/>
            <person name="Wang P."/>
            <person name="Xu J."/>
            <person name="Bruns T."/>
            <person name="Baldrian P."/>
            <person name="Vilgalys R."/>
            <person name="Dunand C."/>
            <person name="Henrissat B."/>
            <person name="Grigoriev I.V."/>
            <person name="Hibbett D."/>
            <person name="Nagy L.G."/>
            <person name="Martin F.M."/>
        </authorList>
    </citation>
    <scope>NUCLEOTIDE SEQUENCE</scope>
    <source>
        <strain evidence="3">Prilba</strain>
    </source>
</reference>
<dbReference type="Proteomes" id="UP000759537">
    <property type="component" value="Unassembled WGS sequence"/>
</dbReference>
<dbReference type="OrthoDB" id="3251949at2759"/>
<evidence type="ECO:0000259" key="2">
    <source>
        <dbReference type="Pfam" id="PF20152"/>
    </source>
</evidence>
<keyword evidence="1" id="KW-1133">Transmembrane helix</keyword>
<feature type="transmembrane region" description="Helical" evidence="1">
    <location>
        <begin position="77"/>
        <end position="94"/>
    </location>
</feature>
<gene>
    <name evidence="3" type="ORF">DFH94DRAFT_714891</name>
</gene>
<feature type="transmembrane region" description="Helical" evidence="1">
    <location>
        <begin position="35"/>
        <end position="56"/>
    </location>
</feature>
<keyword evidence="4" id="KW-1185">Reference proteome</keyword>
<proteinExistence type="predicted"/>
<protein>
    <recommendedName>
        <fullName evidence="2">DUF6534 domain-containing protein</fullName>
    </recommendedName>
</protein>
<evidence type="ECO:0000313" key="4">
    <source>
        <dbReference type="Proteomes" id="UP000759537"/>
    </source>
</evidence>
<accession>A0A9P5TCC7</accession>
<reference evidence="3" key="1">
    <citation type="submission" date="2019-10" db="EMBL/GenBank/DDBJ databases">
        <authorList>
            <consortium name="DOE Joint Genome Institute"/>
            <person name="Kuo A."/>
            <person name="Miyauchi S."/>
            <person name="Kiss E."/>
            <person name="Drula E."/>
            <person name="Kohler A."/>
            <person name="Sanchez-Garcia M."/>
            <person name="Andreopoulos B."/>
            <person name="Barry K.W."/>
            <person name="Bonito G."/>
            <person name="Buee M."/>
            <person name="Carver A."/>
            <person name="Chen C."/>
            <person name="Cichocki N."/>
            <person name="Clum A."/>
            <person name="Culley D."/>
            <person name="Crous P.W."/>
            <person name="Fauchery L."/>
            <person name="Girlanda M."/>
            <person name="Hayes R."/>
            <person name="Keri Z."/>
            <person name="LaButti K."/>
            <person name="Lipzen A."/>
            <person name="Lombard V."/>
            <person name="Magnuson J."/>
            <person name="Maillard F."/>
            <person name="Morin E."/>
            <person name="Murat C."/>
            <person name="Nolan M."/>
            <person name="Ohm R."/>
            <person name="Pangilinan J."/>
            <person name="Pereira M."/>
            <person name="Perotto S."/>
            <person name="Peter M."/>
            <person name="Riley R."/>
            <person name="Sitrit Y."/>
            <person name="Stielow B."/>
            <person name="Szollosi G."/>
            <person name="Zifcakova L."/>
            <person name="Stursova M."/>
            <person name="Spatafora J.W."/>
            <person name="Tedersoo L."/>
            <person name="Vaario L.-M."/>
            <person name="Yamada A."/>
            <person name="Yan M."/>
            <person name="Wang P."/>
            <person name="Xu J."/>
            <person name="Bruns T."/>
            <person name="Baldrian P."/>
            <person name="Vilgalys R."/>
            <person name="Henrissat B."/>
            <person name="Grigoriev I.V."/>
            <person name="Hibbett D."/>
            <person name="Nagy L.G."/>
            <person name="Martin F.M."/>
        </authorList>
    </citation>
    <scope>NUCLEOTIDE SEQUENCE</scope>
    <source>
        <strain evidence="3">Prilba</strain>
    </source>
</reference>
<keyword evidence="1" id="KW-0472">Membrane</keyword>
<dbReference type="EMBL" id="WHVB01000003">
    <property type="protein sequence ID" value="KAF8484621.1"/>
    <property type="molecule type" value="Genomic_DNA"/>
</dbReference>
<name>A0A9P5TCC7_9AGAM</name>
<comment type="caution">
    <text evidence="3">The sequence shown here is derived from an EMBL/GenBank/DDBJ whole genome shotgun (WGS) entry which is preliminary data.</text>
</comment>
<evidence type="ECO:0000256" key="1">
    <source>
        <dbReference type="SAM" id="Phobius"/>
    </source>
</evidence>
<keyword evidence="1" id="KW-0812">Transmembrane</keyword>
<dbReference type="InterPro" id="IPR045339">
    <property type="entry name" value="DUF6534"/>
</dbReference>
<dbReference type="AlphaFoldDB" id="A0A9P5TCC7"/>
<dbReference type="Pfam" id="PF20152">
    <property type="entry name" value="DUF6534"/>
    <property type="match status" value="1"/>
</dbReference>
<feature type="transmembrane region" description="Helical" evidence="1">
    <location>
        <begin position="106"/>
        <end position="124"/>
    </location>
</feature>
<feature type="domain" description="DUF6534" evidence="2">
    <location>
        <begin position="40"/>
        <end position="127"/>
    </location>
</feature>
<sequence>MYLTIALGVGSKHESGNDSPLNAQHSFLAKFSFNYWIFGSLVLDVTITSILMVYLWHSRTGVDNLDNALTHIKTMTWGSAAIPSIFQIIAVSLYNSDSGESHNLVLFFWLMTGKFYTLGIMRSLNSRPGLRDCMTSDDVGRTSLSDWQWGDEHENSVARRPSETPFLEAASNSRVQGLCTLPKSSSTTSMRE</sequence>
<evidence type="ECO:0000313" key="3">
    <source>
        <dbReference type="EMBL" id="KAF8484621.1"/>
    </source>
</evidence>
<organism evidence="3 4">
    <name type="scientific">Russula ochroleuca</name>
    <dbReference type="NCBI Taxonomy" id="152965"/>
    <lineage>
        <taxon>Eukaryota</taxon>
        <taxon>Fungi</taxon>
        <taxon>Dikarya</taxon>
        <taxon>Basidiomycota</taxon>
        <taxon>Agaricomycotina</taxon>
        <taxon>Agaricomycetes</taxon>
        <taxon>Russulales</taxon>
        <taxon>Russulaceae</taxon>
        <taxon>Russula</taxon>
    </lineage>
</organism>